<accession>W2S2M1</accession>
<evidence type="ECO:0000256" key="4">
    <source>
        <dbReference type="ARBA" id="ARBA00023163"/>
    </source>
</evidence>
<evidence type="ECO:0000256" key="1">
    <source>
        <dbReference type="ARBA" id="ARBA00022723"/>
    </source>
</evidence>
<evidence type="ECO:0000256" key="3">
    <source>
        <dbReference type="ARBA" id="ARBA00023125"/>
    </source>
</evidence>
<dbReference type="InterPro" id="IPR050987">
    <property type="entry name" value="AtrR-like"/>
</dbReference>
<dbReference type="AlphaFoldDB" id="W2S2M1"/>
<keyword evidence="1" id="KW-0479">Metal-binding</keyword>
<dbReference type="Pfam" id="PF00172">
    <property type="entry name" value="Zn_clus"/>
    <property type="match status" value="1"/>
</dbReference>
<dbReference type="InterPro" id="IPR036864">
    <property type="entry name" value="Zn2-C6_fun-type_DNA-bd_sf"/>
</dbReference>
<feature type="compositionally biased region" description="Low complexity" evidence="6">
    <location>
        <begin position="130"/>
        <end position="162"/>
    </location>
</feature>
<dbReference type="GO" id="GO:0003677">
    <property type="term" value="F:DNA binding"/>
    <property type="evidence" value="ECO:0007669"/>
    <property type="project" value="UniProtKB-KW"/>
</dbReference>
<dbReference type="GO" id="GO:0000981">
    <property type="term" value="F:DNA-binding transcription factor activity, RNA polymerase II-specific"/>
    <property type="evidence" value="ECO:0007669"/>
    <property type="project" value="InterPro"/>
</dbReference>
<feature type="region of interest" description="Disordered" evidence="6">
    <location>
        <begin position="1"/>
        <end position="23"/>
    </location>
</feature>
<evidence type="ECO:0000259" key="7">
    <source>
        <dbReference type="PROSITE" id="PS50048"/>
    </source>
</evidence>
<dbReference type="InParanoid" id="W2S2M1"/>
<protein>
    <recommendedName>
        <fullName evidence="7">Zn(2)-C6 fungal-type domain-containing protein</fullName>
    </recommendedName>
</protein>
<gene>
    <name evidence="8" type="ORF">HMPREF1541_02109</name>
</gene>
<dbReference type="GeneID" id="19969448"/>
<dbReference type="EMBL" id="KB822718">
    <property type="protein sequence ID" value="ETN42951.1"/>
    <property type="molecule type" value="Genomic_DNA"/>
</dbReference>
<feature type="region of interest" description="Disordered" evidence="6">
    <location>
        <begin position="58"/>
        <end position="162"/>
    </location>
</feature>
<dbReference type="PANTHER" id="PTHR46910:SF1">
    <property type="entry name" value="MISCELLANEOUS ZN(II)2CYS6 TRANSCRIPTION FACTOR (EUROFUNG)-RELATED"/>
    <property type="match status" value="1"/>
</dbReference>
<evidence type="ECO:0000256" key="6">
    <source>
        <dbReference type="SAM" id="MobiDB-lite"/>
    </source>
</evidence>
<evidence type="ECO:0000256" key="5">
    <source>
        <dbReference type="ARBA" id="ARBA00023242"/>
    </source>
</evidence>
<evidence type="ECO:0000313" key="9">
    <source>
        <dbReference type="Proteomes" id="UP000030752"/>
    </source>
</evidence>
<dbReference type="PROSITE" id="PS50048">
    <property type="entry name" value="ZN2_CY6_FUNGAL_2"/>
    <property type="match status" value="1"/>
</dbReference>
<keyword evidence="9" id="KW-1185">Reference proteome</keyword>
<dbReference type="SMART" id="SM00066">
    <property type="entry name" value="GAL4"/>
    <property type="match status" value="1"/>
</dbReference>
<feature type="compositionally biased region" description="Polar residues" evidence="6">
    <location>
        <begin position="86"/>
        <end position="95"/>
    </location>
</feature>
<evidence type="ECO:0000256" key="2">
    <source>
        <dbReference type="ARBA" id="ARBA00023015"/>
    </source>
</evidence>
<dbReference type="GO" id="GO:0006351">
    <property type="term" value="P:DNA-templated transcription"/>
    <property type="evidence" value="ECO:0007669"/>
    <property type="project" value="InterPro"/>
</dbReference>
<evidence type="ECO:0000313" key="8">
    <source>
        <dbReference type="EMBL" id="ETN42951.1"/>
    </source>
</evidence>
<dbReference type="Pfam" id="PF04082">
    <property type="entry name" value="Fungal_trans"/>
    <property type="match status" value="1"/>
</dbReference>
<dbReference type="PANTHER" id="PTHR46910">
    <property type="entry name" value="TRANSCRIPTION FACTOR PDR1"/>
    <property type="match status" value="1"/>
</dbReference>
<dbReference type="SMART" id="SM00906">
    <property type="entry name" value="Fungal_trans"/>
    <property type="match status" value="1"/>
</dbReference>
<name>W2S2M1_CYPE1</name>
<reference evidence="8 9" key="1">
    <citation type="submission" date="2013-03" db="EMBL/GenBank/DDBJ databases">
        <title>The Genome Sequence of Phialophora europaea CBS 101466.</title>
        <authorList>
            <consortium name="The Broad Institute Genomics Platform"/>
            <person name="Cuomo C."/>
            <person name="de Hoog S."/>
            <person name="Gorbushina A."/>
            <person name="Walker B."/>
            <person name="Young S.K."/>
            <person name="Zeng Q."/>
            <person name="Gargeya S."/>
            <person name="Fitzgerald M."/>
            <person name="Haas B."/>
            <person name="Abouelleil A."/>
            <person name="Allen A.W."/>
            <person name="Alvarado L."/>
            <person name="Arachchi H.M."/>
            <person name="Berlin A.M."/>
            <person name="Chapman S.B."/>
            <person name="Gainer-Dewar J."/>
            <person name="Goldberg J."/>
            <person name="Griggs A."/>
            <person name="Gujja S."/>
            <person name="Hansen M."/>
            <person name="Howarth C."/>
            <person name="Imamovic A."/>
            <person name="Ireland A."/>
            <person name="Larimer J."/>
            <person name="McCowan C."/>
            <person name="Murphy C."/>
            <person name="Pearson M."/>
            <person name="Poon T.W."/>
            <person name="Priest M."/>
            <person name="Roberts A."/>
            <person name="Saif S."/>
            <person name="Shea T."/>
            <person name="Sisk P."/>
            <person name="Sykes S."/>
            <person name="Wortman J."/>
            <person name="Nusbaum C."/>
            <person name="Birren B."/>
        </authorList>
    </citation>
    <scope>NUCLEOTIDE SEQUENCE [LARGE SCALE GENOMIC DNA]</scope>
    <source>
        <strain evidence="8 9">CBS 101466</strain>
    </source>
</reference>
<dbReference type="STRING" id="1220924.W2S2M1"/>
<dbReference type="SUPFAM" id="SSF57701">
    <property type="entry name" value="Zn2/Cys6 DNA-binding domain"/>
    <property type="match status" value="1"/>
</dbReference>
<sequence length="770" mass="83738">MAGRTPTPVSTSPSRSETSGAKRIRLSLACNQCRKRKVRCDTEKPKCRNCWLRDEVCETTDPRYPDSGPSVRRWATKDGLLPGQNPAATHRNQAQIPKHSPIVPTGPAAAPSDRDRGGPPGANALPRRWSASASVSASAHQRDAISASPAGTAASAGGSAPPGAMSWVSRGYQTSVSAGGGGGEVNIGDSSPDLVVNADGNNLHRVKYMGGSSVQCLSAFVNIYLRRKGLQTVSSHFRSGMRHVEEFQLALSTLIPPLPGQQALGAYLDTFFTRVWPVYPVIDRQTVEANIQFFQRSEFSSPGGLQATLAPAHVPQLVILFSIIAIAADEAAGEPTELGYLYLSAAYNLLAHLVATPYLTSVQALVLLAVALRCRCKDGQAWHVLAQAIRIAHSVGLHRYIRPQSRSTTTSSENPSHSYRTDVEPLGRVWWSCYALEKLMELETGRPSAINDEDIDQILPSDSLATGDGPDFFSHWVGLARILSQISRHLYRQKPTSAWQLMFEIGRLDQQLLEWANSMPDSVKPDHDLFAGHALNQVPYQQHISSFLSLQYYQAQITLLRASLVFPTQSFIDEVKRLGPSLPSYVRLLQSENICTGAARATVRQVLELADHGIHSLILSGTQLFLAAVVLALHVVKNPSKRLVRSDLELLNSATEHLETQFSRGGQHPNFVRGFETLRTSVLAAANMEPRAGMDRSRPASNLAPELDILEGNRDPLSLFGEASLLVPGITPGSTSFGFSDDMPLEELWGAIGNYSLLEPTLDDPALQPP</sequence>
<dbReference type="VEuPathDB" id="FungiDB:HMPREF1541_02109"/>
<keyword evidence="4" id="KW-0804">Transcription</keyword>
<proteinExistence type="predicted"/>
<dbReference type="InterPro" id="IPR001138">
    <property type="entry name" value="Zn2Cys6_DnaBD"/>
</dbReference>
<feature type="domain" description="Zn(2)-C6 fungal-type" evidence="7">
    <location>
        <begin position="29"/>
        <end position="59"/>
    </location>
</feature>
<dbReference type="GO" id="GO:0008270">
    <property type="term" value="F:zinc ion binding"/>
    <property type="evidence" value="ECO:0007669"/>
    <property type="project" value="InterPro"/>
</dbReference>
<dbReference type="HOGENOM" id="CLU_010508_0_0_1"/>
<dbReference type="Proteomes" id="UP000030752">
    <property type="component" value="Unassembled WGS sequence"/>
</dbReference>
<organism evidence="8 9">
    <name type="scientific">Cyphellophora europaea (strain CBS 101466)</name>
    <name type="common">Phialophora europaea</name>
    <dbReference type="NCBI Taxonomy" id="1220924"/>
    <lineage>
        <taxon>Eukaryota</taxon>
        <taxon>Fungi</taxon>
        <taxon>Dikarya</taxon>
        <taxon>Ascomycota</taxon>
        <taxon>Pezizomycotina</taxon>
        <taxon>Eurotiomycetes</taxon>
        <taxon>Chaetothyriomycetidae</taxon>
        <taxon>Chaetothyriales</taxon>
        <taxon>Cyphellophoraceae</taxon>
        <taxon>Cyphellophora</taxon>
    </lineage>
</organism>
<dbReference type="RefSeq" id="XP_008714687.1">
    <property type="nucleotide sequence ID" value="XM_008716465.1"/>
</dbReference>
<dbReference type="OrthoDB" id="4160628at2759"/>
<keyword evidence="3" id="KW-0238">DNA-binding</keyword>
<dbReference type="CDD" id="cd12148">
    <property type="entry name" value="fungal_TF_MHR"/>
    <property type="match status" value="1"/>
</dbReference>
<dbReference type="eggNOG" id="ENOG502SH59">
    <property type="taxonomic scope" value="Eukaryota"/>
</dbReference>
<dbReference type="InterPro" id="IPR007219">
    <property type="entry name" value="XnlR_reg_dom"/>
</dbReference>
<keyword evidence="2" id="KW-0805">Transcription regulation</keyword>
<dbReference type="Gene3D" id="4.10.240.10">
    <property type="entry name" value="Zn(2)-C6 fungal-type DNA-binding domain"/>
    <property type="match status" value="1"/>
</dbReference>
<dbReference type="CDD" id="cd00067">
    <property type="entry name" value="GAL4"/>
    <property type="match status" value="1"/>
</dbReference>
<keyword evidence="5" id="KW-0539">Nucleus</keyword>
<feature type="compositionally biased region" description="Low complexity" evidence="6">
    <location>
        <begin position="1"/>
        <end position="19"/>
    </location>
</feature>